<accession>A0A1H1K8D4</accession>
<dbReference type="EMBL" id="FNKX01000003">
    <property type="protein sequence ID" value="SDR58578.1"/>
    <property type="molecule type" value="Genomic_DNA"/>
</dbReference>
<protein>
    <submittedName>
        <fullName evidence="1">Uncharacterized protein</fullName>
    </submittedName>
</protein>
<gene>
    <name evidence="1" type="ORF">SAMN05445850_6586</name>
</gene>
<evidence type="ECO:0000313" key="2">
    <source>
        <dbReference type="Proteomes" id="UP000199365"/>
    </source>
</evidence>
<sequence length="96" mass="11218">MRAQENYSYGWGDTPDPVKKIETVGIRIAFEFVVAHKNIDWHFNQPLEKQANTVAFEADLDVRTTLKKMLDAEENKWMIVGDTHSYFVHSHSIPRR</sequence>
<proteinExistence type="predicted"/>
<dbReference type="Proteomes" id="UP000199365">
    <property type="component" value="Unassembled WGS sequence"/>
</dbReference>
<reference evidence="2" key="1">
    <citation type="submission" date="2016-10" db="EMBL/GenBank/DDBJ databases">
        <authorList>
            <person name="Varghese N."/>
            <person name="Submissions S."/>
        </authorList>
    </citation>
    <scope>NUCLEOTIDE SEQUENCE [LARGE SCALE GENOMIC DNA]</scope>
    <source>
        <strain evidence="2">DUS833</strain>
    </source>
</reference>
<organism evidence="1 2">
    <name type="scientific">Paraburkholderia tuberum</name>
    <dbReference type="NCBI Taxonomy" id="157910"/>
    <lineage>
        <taxon>Bacteria</taxon>
        <taxon>Pseudomonadati</taxon>
        <taxon>Pseudomonadota</taxon>
        <taxon>Betaproteobacteria</taxon>
        <taxon>Burkholderiales</taxon>
        <taxon>Burkholderiaceae</taxon>
        <taxon>Paraburkholderia</taxon>
    </lineage>
</organism>
<name>A0A1H1K8D4_9BURK</name>
<keyword evidence="2" id="KW-1185">Reference proteome</keyword>
<dbReference type="AlphaFoldDB" id="A0A1H1K8D4"/>
<evidence type="ECO:0000313" key="1">
    <source>
        <dbReference type="EMBL" id="SDR58578.1"/>
    </source>
</evidence>